<dbReference type="Pfam" id="PF17197">
    <property type="entry name" value="DUF5134"/>
    <property type="match status" value="1"/>
</dbReference>
<evidence type="ECO:0000256" key="1">
    <source>
        <dbReference type="SAM" id="Phobius"/>
    </source>
</evidence>
<feature type="transmembrane region" description="Helical" evidence="1">
    <location>
        <begin position="66"/>
        <end position="88"/>
    </location>
</feature>
<feature type="transmembrane region" description="Helical" evidence="1">
    <location>
        <begin position="39"/>
        <end position="60"/>
    </location>
</feature>
<reference evidence="2 3" key="1">
    <citation type="submission" date="2024-03" db="EMBL/GenBank/DDBJ databases">
        <title>Actinomycetospora sp. OC33-EN07, a novel actinomycete isolated from wild orchid (Aerides multiflora).</title>
        <authorList>
            <person name="Suriyachadkun C."/>
        </authorList>
    </citation>
    <scope>NUCLEOTIDE SEQUENCE [LARGE SCALE GENOMIC DNA]</scope>
    <source>
        <strain evidence="2 3">OC33-EN07</strain>
    </source>
</reference>
<gene>
    <name evidence="2" type="ORF">WCD58_14250</name>
</gene>
<keyword evidence="1" id="KW-1133">Transmembrane helix</keyword>
<keyword evidence="3" id="KW-1185">Reference proteome</keyword>
<organism evidence="2 3">
    <name type="scientific">Actinomycetospora flava</name>
    <dbReference type="NCBI Taxonomy" id="3129232"/>
    <lineage>
        <taxon>Bacteria</taxon>
        <taxon>Bacillati</taxon>
        <taxon>Actinomycetota</taxon>
        <taxon>Actinomycetes</taxon>
        <taxon>Pseudonocardiales</taxon>
        <taxon>Pseudonocardiaceae</taxon>
        <taxon>Actinomycetospora</taxon>
    </lineage>
</organism>
<feature type="transmembrane region" description="Helical" evidence="1">
    <location>
        <begin position="109"/>
        <end position="129"/>
    </location>
</feature>
<dbReference type="EMBL" id="JBBEGM010000005">
    <property type="protein sequence ID" value="MEJ2862329.1"/>
    <property type="molecule type" value="Genomic_DNA"/>
</dbReference>
<keyword evidence="1" id="KW-0472">Membrane</keyword>
<accession>A0ABU8M4S0</accession>
<dbReference type="InterPro" id="IPR033458">
    <property type="entry name" value="DUF5134"/>
</dbReference>
<feature type="transmembrane region" description="Helical" evidence="1">
    <location>
        <begin position="149"/>
        <end position="174"/>
    </location>
</feature>
<protein>
    <submittedName>
        <fullName evidence="2">DUF5134 domain-containing protein</fullName>
    </submittedName>
</protein>
<proteinExistence type="predicted"/>
<feature type="transmembrane region" description="Helical" evidence="1">
    <location>
        <begin position="6"/>
        <end position="27"/>
    </location>
</feature>
<dbReference type="Proteomes" id="UP001369736">
    <property type="component" value="Unassembled WGS sequence"/>
</dbReference>
<name>A0ABU8M4S0_9PSEU</name>
<evidence type="ECO:0000313" key="2">
    <source>
        <dbReference type="EMBL" id="MEJ2862329.1"/>
    </source>
</evidence>
<comment type="caution">
    <text evidence="2">The sequence shown here is derived from an EMBL/GenBank/DDBJ whole genome shotgun (WGS) entry which is preliminary data.</text>
</comment>
<sequence>MTLPTSVAGFLAAVFLAAAALCVASLWRRRARHERAAAAAEANHVVMSVGMAAMVLPATMDLVPPVAGAVAFGLVGAVWGARLVVLRARDMPLGSSIGGDRCAAHPTHLLLSNAAMAVMYVAMVPSGGAMAGMGAGEHAGHGGGAGSSLALSAVSFGLAVYLILHTVLTVGAVVRSTSAVAVTAGGGGAASLGGGPVARVGRVVDTPAVQLGCQAVTGAGMALMLLLH</sequence>
<evidence type="ECO:0000313" key="3">
    <source>
        <dbReference type="Proteomes" id="UP001369736"/>
    </source>
</evidence>
<dbReference type="RefSeq" id="WP_337703703.1">
    <property type="nucleotide sequence ID" value="NZ_JBBEGM010000005.1"/>
</dbReference>
<keyword evidence="1" id="KW-0812">Transmembrane</keyword>